<dbReference type="InterPro" id="IPR012341">
    <property type="entry name" value="6hp_glycosidase-like_sf"/>
</dbReference>
<dbReference type="GO" id="GO:0005975">
    <property type="term" value="P:carbohydrate metabolic process"/>
    <property type="evidence" value="ECO:0007669"/>
    <property type="project" value="InterPro"/>
</dbReference>
<evidence type="ECO:0000256" key="1">
    <source>
        <dbReference type="SAM" id="SignalP"/>
    </source>
</evidence>
<gene>
    <name evidence="2" type="ORF">BU26DRAFT_517866</name>
</gene>
<dbReference type="Proteomes" id="UP000800094">
    <property type="component" value="Unassembled WGS sequence"/>
</dbReference>
<dbReference type="InterPro" id="IPR008928">
    <property type="entry name" value="6-hairpin_glycosidase_sf"/>
</dbReference>
<proteinExistence type="predicted"/>
<keyword evidence="3" id="KW-1185">Reference proteome</keyword>
<evidence type="ECO:0000313" key="2">
    <source>
        <dbReference type="EMBL" id="KAF2251146.1"/>
    </source>
</evidence>
<dbReference type="RefSeq" id="XP_033686150.1">
    <property type="nucleotide sequence ID" value="XM_033828680.1"/>
</dbReference>
<dbReference type="EMBL" id="ML987193">
    <property type="protein sequence ID" value="KAF2251146.1"/>
    <property type="molecule type" value="Genomic_DNA"/>
</dbReference>
<dbReference type="PANTHER" id="PTHR34987:SF6">
    <property type="entry name" value="ALPHA-L-RHAMNOSIDASE SIX-HAIRPIN GLYCOSIDASE DOMAIN-CONTAINING PROTEIN"/>
    <property type="match status" value="1"/>
</dbReference>
<dbReference type="Gene3D" id="1.50.10.10">
    <property type="match status" value="1"/>
</dbReference>
<evidence type="ECO:0000313" key="3">
    <source>
        <dbReference type="Proteomes" id="UP000800094"/>
    </source>
</evidence>
<dbReference type="SUPFAM" id="SSF48208">
    <property type="entry name" value="Six-hairpin glycosidases"/>
    <property type="match status" value="1"/>
</dbReference>
<feature type="signal peptide" evidence="1">
    <location>
        <begin position="1"/>
        <end position="18"/>
    </location>
</feature>
<dbReference type="GeneID" id="54582010"/>
<dbReference type="AlphaFoldDB" id="A0A6A6IL73"/>
<protein>
    <submittedName>
        <fullName evidence="2">Glycoside hydrolase family 78 protein</fullName>
    </submittedName>
</protein>
<name>A0A6A6IL73_9PLEO</name>
<keyword evidence="2" id="KW-0378">Hydrolase</keyword>
<organism evidence="2 3">
    <name type="scientific">Trematosphaeria pertusa</name>
    <dbReference type="NCBI Taxonomy" id="390896"/>
    <lineage>
        <taxon>Eukaryota</taxon>
        <taxon>Fungi</taxon>
        <taxon>Dikarya</taxon>
        <taxon>Ascomycota</taxon>
        <taxon>Pezizomycotina</taxon>
        <taxon>Dothideomycetes</taxon>
        <taxon>Pleosporomycetidae</taxon>
        <taxon>Pleosporales</taxon>
        <taxon>Massarineae</taxon>
        <taxon>Trematosphaeriaceae</taxon>
        <taxon>Trematosphaeria</taxon>
    </lineage>
</organism>
<dbReference type="PANTHER" id="PTHR34987">
    <property type="entry name" value="C, PUTATIVE (AFU_ORTHOLOGUE AFUA_3G02880)-RELATED"/>
    <property type="match status" value="1"/>
</dbReference>
<reference evidence="2" key="1">
    <citation type="journal article" date="2020" name="Stud. Mycol.">
        <title>101 Dothideomycetes genomes: a test case for predicting lifestyles and emergence of pathogens.</title>
        <authorList>
            <person name="Haridas S."/>
            <person name="Albert R."/>
            <person name="Binder M."/>
            <person name="Bloem J."/>
            <person name="Labutti K."/>
            <person name="Salamov A."/>
            <person name="Andreopoulos B."/>
            <person name="Baker S."/>
            <person name="Barry K."/>
            <person name="Bills G."/>
            <person name="Bluhm B."/>
            <person name="Cannon C."/>
            <person name="Castanera R."/>
            <person name="Culley D."/>
            <person name="Daum C."/>
            <person name="Ezra D."/>
            <person name="Gonzalez J."/>
            <person name="Henrissat B."/>
            <person name="Kuo A."/>
            <person name="Liang C."/>
            <person name="Lipzen A."/>
            <person name="Lutzoni F."/>
            <person name="Magnuson J."/>
            <person name="Mondo S."/>
            <person name="Nolan M."/>
            <person name="Ohm R."/>
            <person name="Pangilinan J."/>
            <person name="Park H.-J."/>
            <person name="Ramirez L."/>
            <person name="Alfaro M."/>
            <person name="Sun H."/>
            <person name="Tritt A."/>
            <person name="Yoshinaga Y."/>
            <person name="Zwiers L.-H."/>
            <person name="Turgeon B."/>
            <person name="Goodwin S."/>
            <person name="Spatafora J."/>
            <person name="Crous P."/>
            <person name="Grigoriev I."/>
        </authorList>
    </citation>
    <scope>NUCLEOTIDE SEQUENCE</scope>
    <source>
        <strain evidence="2">CBS 122368</strain>
    </source>
</reference>
<accession>A0A6A6IL73</accession>
<sequence length="732" mass="80243">MERFTALVISLLFSTTGAKLQRNNFSPSTRNIHASSIYQTTGNVTPVAGPSLSPCFSSTSGFLLAGPNASVTYDFGQLVAGRPTINIKSSSCQGTQCSDYGLPSFNCTGDCHGLRLGYTESPLFIDDWGGMDWTTWYTFPDGPLYLPLDQLGKYTIPGKWARGSFRYLTLSLGPESSKDTSVSFELYSLHFTAAPNIKDEDLGSYTGYFTSSDELLNQIWNAGVYTIQLNTMSANTSLNISYFLLGNGWANDATSTSLSSSDVFIADGAKRNRNPWSADFSIFFRSALVSQNFENMRASRNGIQANFILQDRNRSSETYGYFPYAGSPLGDAFRDIGALGFPLYSSDTYQCWAMLSLMEYFISTGDYEWAETYWPQLVLGINATFPFLDPDTGLFNGTRTVDWGRDGQGGQNIALNALYYHTLTTAARLAPRFSDVGNGADPALWLSIANRIKQSANSLLWDEEAGLFRDNITSAGALVYPQDGNALAIRYNLTLSPAQSLRIAEALSRRWTSYGAPSAELRGYISPFATSHELLAQFAARPGDADPALHLLRTQWGYMLRAFSNETCVEGYADDGSLGYGFYGDAPAFISLAHAFSTGPTYALHAYVAGLRVIKGLDFEEDERDWAWMPAVNDAGVDWVRGGFVAPGGRTFDVEWRVDREADVFWGCVIAPAGEVGVVYVPMVQRGDGGLQKLLVNGTVMPDTAVDESGMYYRIERVPGGRTEVETVISPY</sequence>
<keyword evidence="1" id="KW-0732">Signal</keyword>
<dbReference type="GO" id="GO:0016787">
    <property type="term" value="F:hydrolase activity"/>
    <property type="evidence" value="ECO:0007669"/>
    <property type="project" value="UniProtKB-KW"/>
</dbReference>
<dbReference type="OrthoDB" id="10036721at2759"/>
<feature type="chain" id="PRO_5025523670" evidence="1">
    <location>
        <begin position="19"/>
        <end position="732"/>
    </location>
</feature>